<evidence type="ECO:0000256" key="3">
    <source>
        <dbReference type="ARBA" id="ARBA00008281"/>
    </source>
</evidence>
<keyword evidence="9 10" id="KW-0472">Membrane</keyword>
<keyword evidence="13" id="KW-1185">Reference proteome</keyword>
<dbReference type="RefSeq" id="WP_271426488.1">
    <property type="nucleotide sequence ID" value="NZ_JAQIPB010000001.1"/>
</dbReference>
<accession>A0AAE3N7B1</accession>
<keyword evidence="12" id="KW-0966">Cell projection</keyword>
<comment type="caution">
    <text evidence="12">The sequence shown here is derived from an EMBL/GenBank/DDBJ whole genome shotgun (WGS) entry which is preliminary data.</text>
</comment>
<dbReference type="GO" id="GO:0071978">
    <property type="term" value="P:bacterial-type flagellum-dependent swarming motility"/>
    <property type="evidence" value="ECO:0007669"/>
    <property type="project" value="TreeGrafter"/>
</dbReference>
<evidence type="ECO:0000256" key="1">
    <source>
        <dbReference type="ARBA" id="ARBA00002254"/>
    </source>
</evidence>
<feature type="transmembrane region" description="Helical" evidence="10">
    <location>
        <begin position="20"/>
        <end position="41"/>
    </location>
</feature>
<dbReference type="GO" id="GO:0009425">
    <property type="term" value="C:bacterial-type flagellum basal body"/>
    <property type="evidence" value="ECO:0007669"/>
    <property type="project" value="InterPro"/>
</dbReference>
<gene>
    <name evidence="12" type="ORF">PGB34_02515</name>
</gene>
<name>A0AAE3N7B1_9BURK</name>
<reference evidence="12" key="1">
    <citation type="submission" date="2023-01" db="EMBL/GenBank/DDBJ databases">
        <title>Xenophilus mangrovi sp. nov., isolated from soil of Mangrove nature reserve.</title>
        <authorList>
            <person name="Xu S."/>
            <person name="Liu Z."/>
            <person name="Xu Y."/>
        </authorList>
    </citation>
    <scope>NUCLEOTIDE SEQUENCE</scope>
    <source>
        <strain evidence="12">YW8</strain>
    </source>
</reference>
<keyword evidence="5 10" id="KW-0145">Chemotaxis</keyword>
<protein>
    <recommendedName>
        <fullName evidence="10">Flagellar protein FliL</fullName>
    </recommendedName>
</protein>
<keyword evidence="7 10" id="KW-0283">Flagellar rotation</keyword>
<dbReference type="GO" id="GO:0005886">
    <property type="term" value="C:plasma membrane"/>
    <property type="evidence" value="ECO:0007669"/>
    <property type="project" value="UniProtKB-SubCell"/>
</dbReference>
<evidence type="ECO:0000256" key="2">
    <source>
        <dbReference type="ARBA" id="ARBA00004162"/>
    </source>
</evidence>
<evidence type="ECO:0000256" key="8">
    <source>
        <dbReference type="ARBA" id="ARBA00022989"/>
    </source>
</evidence>
<comment type="similarity">
    <text evidence="3 10">Belongs to the FliL family.</text>
</comment>
<evidence type="ECO:0000256" key="5">
    <source>
        <dbReference type="ARBA" id="ARBA00022500"/>
    </source>
</evidence>
<evidence type="ECO:0000256" key="10">
    <source>
        <dbReference type="RuleBase" id="RU364125"/>
    </source>
</evidence>
<dbReference type="InterPro" id="IPR005503">
    <property type="entry name" value="FliL"/>
</dbReference>
<keyword evidence="12" id="KW-0282">Flagellum</keyword>
<sequence>MSATPADSQAPAPKAKGKLLIILLAALIVAAGAAAGGWFYLQSRKNLAAQAQDEAHEAPAAKRATPTYLALENMVVNLADAGGERMVQIGITLDLNDAKVVDEVKSMMPAVRNSVLLLVSQRSSEELLKLDGKEKLAADVRDEISRALGYDVPRAAARGQDGDDADERPRRRTRVPASPVNGVLFSAFIVQ</sequence>
<keyword evidence="4" id="KW-1003">Cell membrane</keyword>
<feature type="region of interest" description="Disordered" evidence="11">
    <location>
        <begin position="155"/>
        <end position="176"/>
    </location>
</feature>
<evidence type="ECO:0000313" key="12">
    <source>
        <dbReference type="EMBL" id="MDA7415227.1"/>
    </source>
</evidence>
<evidence type="ECO:0000313" key="13">
    <source>
        <dbReference type="Proteomes" id="UP001212602"/>
    </source>
</evidence>
<dbReference type="Proteomes" id="UP001212602">
    <property type="component" value="Unassembled WGS sequence"/>
</dbReference>
<comment type="function">
    <text evidence="1 10">Controls the rotational direction of flagella during chemotaxis.</text>
</comment>
<evidence type="ECO:0000256" key="7">
    <source>
        <dbReference type="ARBA" id="ARBA00022779"/>
    </source>
</evidence>
<keyword evidence="6 10" id="KW-0812">Transmembrane</keyword>
<keyword evidence="10" id="KW-0997">Cell inner membrane</keyword>
<dbReference type="AlphaFoldDB" id="A0AAE3N7B1"/>
<evidence type="ECO:0000256" key="9">
    <source>
        <dbReference type="ARBA" id="ARBA00023136"/>
    </source>
</evidence>
<dbReference type="EMBL" id="JAQIPB010000001">
    <property type="protein sequence ID" value="MDA7415227.1"/>
    <property type="molecule type" value="Genomic_DNA"/>
</dbReference>
<keyword evidence="12" id="KW-0969">Cilium</keyword>
<evidence type="ECO:0000256" key="11">
    <source>
        <dbReference type="SAM" id="MobiDB-lite"/>
    </source>
</evidence>
<dbReference type="PANTHER" id="PTHR35091:SF2">
    <property type="entry name" value="FLAGELLAR PROTEIN FLIL"/>
    <property type="match status" value="1"/>
</dbReference>
<evidence type="ECO:0000256" key="4">
    <source>
        <dbReference type="ARBA" id="ARBA00022475"/>
    </source>
</evidence>
<keyword evidence="8 10" id="KW-1133">Transmembrane helix</keyword>
<comment type="subcellular location">
    <subcellularLocation>
        <location evidence="10">Cell inner membrane</location>
    </subcellularLocation>
    <subcellularLocation>
        <location evidence="2">Cell membrane</location>
        <topology evidence="2">Single-pass membrane protein</topology>
    </subcellularLocation>
</comment>
<dbReference type="PANTHER" id="PTHR35091">
    <property type="entry name" value="FLAGELLAR PROTEIN FLIL"/>
    <property type="match status" value="1"/>
</dbReference>
<organism evidence="12 13">
    <name type="scientific">Xenophilus arseniciresistens</name>
    <dbReference type="NCBI Taxonomy" id="1283306"/>
    <lineage>
        <taxon>Bacteria</taxon>
        <taxon>Pseudomonadati</taxon>
        <taxon>Pseudomonadota</taxon>
        <taxon>Betaproteobacteria</taxon>
        <taxon>Burkholderiales</taxon>
        <taxon>Comamonadaceae</taxon>
        <taxon>Xenophilus</taxon>
    </lineage>
</organism>
<proteinExistence type="inferred from homology"/>
<evidence type="ECO:0000256" key="6">
    <source>
        <dbReference type="ARBA" id="ARBA00022692"/>
    </source>
</evidence>
<dbReference type="GO" id="GO:0006935">
    <property type="term" value="P:chemotaxis"/>
    <property type="evidence" value="ECO:0007669"/>
    <property type="project" value="UniProtKB-KW"/>
</dbReference>
<dbReference type="Pfam" id="PF03748">
    <property type="entry name" value="FliL"/>
    <property type="match status" value="1"/>
</dbReference>